<name>A0A151WEH2_9HYME</name>
<evidence type="ECO:0000313" key="2">
    <source>
        <dbReference type="EMBL" id="KYQ46268.1"/>
    </source>
</evidence>
<keyword evidence="3" id="KW-1185">Reference proteome</keyword>
<dbReference type="EMBL" id="KQ983238">
    <property type="protein sequence ID" value="KYQ46268.1"/>
    <property type="molecule type" value="Genomic_DNA"/>
</dbReference>
<sequence length="178" mass="21244">MWKVYHRLKVELVSRAFARRFSRSRGPIEGEKVKNGDEDFMNVCMITVELYERKQRGNARTRLLCYVDHRVFLTLINYYIVLDTRQRGHTMFDTRMAQSTDHVFGEQYVGRRERRSMQRESPVCLTIGMRRNMVEKERERRGKTSPYLNLLDSVQRMEAGHSSRQSLQTDETRTDVRC</sequence>
<reference evidence="2 3" key="1">
    <citation type="submission" date="2015-09" db="EMBL/GenBank/DDBJ databases">
        <title>Trachymyrmex zeteki WGS genome.</title>
        <authorList>
            <person name="Nygaard S."/>
            <person name="Hu H."/>
            <person name="Boomsma J."/>
            <person name="Zhang G."/>
        </authorList>
    </citation>
    <scope>NUCLEOTIDE SEQUENCE [LARGE SCALE GENOMIC DNA]</scope>
    <source>
        <strain evidence="2">Tzet28-1</strain>
        <tissue evidence="2">Whole body</tissue>
    </source>
</reference>
<dbReference type="Proteomes" id="UP000075809">
    <property type="component" value="Unassembled WGS sequence"/>
</dbReference>
<evidence type="ECO:0000313" key="3">
    <source>
        <dbReference type="Proteomes" id="UP000075809"/>
    </source>
</evidence>
<dbReference type="KEGG" id="mzt:108730879"/>
<dbReference type="AlphaFoldDB" id="A0A151WEH2"/>
<feature type="region of interest" description="Disordered" evidence="1">
    <location>
        <begin position="157"/>
        <end position="178"/>
    </location>
</feature>
<accession>A0A151WEH2</accession>
<protein>
    <submittedName>
        <fullName evidence="2">Uncharacterized protein</fullName>
    </submittedName>
</protein>
<proteinExistence type="predicted"/>
<gene>
    <name evidence="2" type="ORF">ALC60_14690</name>
</gene>
<organism evidence="2 3">
    <name type="scientific">Mycetomoellerius zeteki</name>
    <dbReference type="NCBI Taxonomy" id="64791"/>
    <lineage>
        <taxon>Eukaryota</taxon>
        <taxon>Metazoa</taxon>
        <taxon>Ecdysozoa</taxon>
        <taxon>Arthropoda</taxon>
        <taxon>Hexapoda</taxon>
        <taxon>Insecta</taxon>
        <taxon>Pterygota</taxon>
        <taxon>Neoptera</taxon>
        <taxon>Endopterygota</taxon>
        <taxon>Hymenoptera</taxon>
        <taxon>Apocrita</taxon>
        <taxon>Aculeata</taxon>
        <taxon>Formicoidea</taxon>
        <taxon>Formicidae</taxon>
        <taxon>Myrmicinae</taxon>
        <taxon>Mycetomoellerius</taxon>
    </lineage>
</organism>
<evidence type="ECO:0000256" key="1">
    <source>
        <dbReference type="SAM" id="MobiDB-lite"/>
    </source>
</evidence>